<dbReference type="Pfam" id="PF12706">
    <property type="entry name" value="Lactamase_B_2"/>
    <property type="match status" value="1"/>
</dbReference>
<protein>
    <submittedName>
        <fullName evidence="2">Metallo-beta-lactamase</fullName>
    </submittedName>
</protein>
<dbReference type="GO" id="GO:0042781">
    <property type="term" value="F:3'-tRNA processing endoribonuclease activity"/>
    <property type="evidence" value="ECO:0007669"/>
    <property type="project" value="TreeGrafter"/>
</dbReference>
<dbReference type="SMART" id="SM00849">
    <property type="entry name" value="Lactamase_B"/>
    <property type="match status" value="1"/>
</dbReference>
<sequence>MRITVIGYWGAYPEKNEATTGYLLQSGDHNILVDCGSGILSKVQEYIPLNKIDSVMLSHYHGDHAADVIPLQYEAGISKKLSKRDKEIQIYGHNLSSEFKELTSKGISNGNKIDDNIEVTIGKLKVTFKWVKHPVPTLAMRFEEEGKVFAYSGDTEWCEGVIDIAKDADLFICETSLYNNQLGKVKGHLTAGEVGKIGSMNNVKKLVLSHLPHYGNLDDLVKEAKEEFNGEVYKAYSGLSFEL</sequence>
<name>A0A0A0IHQ5_CLOBO</name>
<dbReference type="AlphaFoldDB" id="A0A0A0IHQ5"/>
<organism evidence="2 3">
    <name type="scientific">Clostridium botulinum C/D str. DC5</name>
    <dbReference type="NCBI Taxonomy" id="1443128"/>
    <lineage>
        <taxon>Bacteria</taxon>
        <taxon>Bacillati</taxon>
        <taxon>Bacillota</taxon>
        <taxon>Clostridia</taxon>
        <taxon>Eubacteriales</taxon>
        <taxon>Clostridiaceae</taxon>
        <taxon>Clostridium</taxon>
    </lineage>
</organism>
<accession>A0A0A0IHQ5</accession>
<evidence type="ECO:0000259" key="1">
    <source>
        <dbReference type="SMART" id="SM00849"/>
    </source>
</evidence>
<dbReference type="InterPro" id="IPR036866">
    <property type="entry name" value="RibonucZ/Hydroxyglut_hydro"/>
</dbReference>
<dbReference type="PANTHER" id="PTHR46018:SF4">
    <property type="entry name" value="METALLO-HYDROLASE YHFI-RELATED"/>
    <property type="match status" value="1"/>
</dbReference>
<proteinExistence type="predicted"/>
<dbReference type="EMBL" id="JDRY01000030">
    <property type="protein sequence ID" value="KGM99736.1"/>
    <property type="molecule type" value="Genomic_DNA"/>
</dbReference>
<dbReference type="Proteomes" id="UP000030014">
    <property type="component" value="Unassembled WGS sequence"/>
</dbReference>
<dbReference type="InterPro" id="IPR001279">
    <property type="entry name" value="Metallo-B-lactamas"/>
</dbReference>
<dbReference type="RefSeq" id="WP_039259391.1">
    <property type="nucleotide sequence ID" value="NZ_JDRY01000030.1"/>
</dbReference>
<reference evidence="2 3" key="1">
    <citation type="submission" date="2014-01" db="EMBL/GenBank/DDBJ databases">
        <title>Plasmidome dynamics in the species complex Clostridium novyi sensu lato converts strains of independent lineages into distinctly different pathogens.</title>
        <authorList>
            <person name="Skarin H."/>
            <person name="Segerman B."/>
        </authorList>
    </citation>
    <scope>NUCLEOTIDE SEQUENCE [LARGE SCALE GENOMIC DNA]</scope>
    <source>
        <strain evidence="2 3">DC5</strain>
    </source>
</reference>
<dbReference type="CDD" id="cd07716">
    <property type="entry name" value="RNaseZ_short-form-like_MBL-fold"/>
    <property type="match status" value="1"/>
</dbReference>
<feature type="domain" description="Metallo-beta-lactamase" evidence="1">
    <location>
        <begin position="18"/>
        <end position="196"/>
    </location>
</feature>
<dbReference type="SUPFAM" id="SSF56281">
    <property type="entry name" value="Metallo-hydrolase/oxidoreductase"/>
    <property type="match status" value="1"/>
</dbReference>
<dbReference type="PANTHER" id="PTHR46018">
    <property type="entry name" value="ZINC PHOSPHODIESTERASE ELAC PROTEIN 1"/>
    <property type="match status" value="1"/>
</dbReference>
<evidence type="ECO:0000313" key="2">
    <source>
        <dbReference type="EMBL" id="KGM99736.1"/>
    </source>
</evidence>
<evidence type="ECO:0000313" key="3">
    <source>
        <dbReference type="Proteomes" id="UP000030014"/>
    </source>
</evidence>
<dbReference type="Gene3D" id="3.60.15.10">
    <property type="entry name" value="Ribonuclease Z/Hydroxyacylglutathione hydrolase-like"/>
    <property type="match status" value="1"/>
</dbReference>
<gene>
    <name evidence="2" type="ORF">Z955_06135</name>
</gene>
<comment type="caution">
    <text evidence="2">The sequence shown here is derived from an EMBL/GenBank/DDBJ whole genome shotgun (WGS) entry which is preliminary data.</text>
</comment>